<feature type="compositionally biased region" description="Basic and acidic residues" evidence="8">
    <location>
        <begin position="394"/>
        <end position="403"/>
    </location>
</feature>
<comment type="function">
    <text evidence="6">Involved in nucleolar processing of pre-18S ribosomal RNA. Has a role in the nuclear export of 40S pre-ribosomal subunit to the cytoplasm.</text>
</comment>
<evidence type="ECO:0000256" key="3">
    <source>
        <dbReference type="ARBA" id="ARBA00022517"/>
    </source>
</evidence>
<evidence type="ECO:0000256" key="1">
    <source>
        <dbReference type="ARBA" id="ARBA00004604"/>
    </source>
</evidence>
<dbReference type="Pfam" id="PF04147">
    <property type="entry name" value="Nop14"/>
    <property type="match status" value="1"/>
</dbReference>
<comment type="subcellular location">
    <subcellularLocation>
        <location evidence="1">Nucleus</location>
        <location evidence="1">Nucleolus</location>
    </subcellularLocation>
</comment>
<keyword evidence="3" id="KW-0690">Ribosome biogenesis</keyword>
<dbReference type="Gene3D" id="2.30.30.140">
    <property type="match status" value="1"/>
</dbReference>
<dbReference type="InterPro" id="IPR007276">
    <property type="entry name" value="Nop14"/>
</dbReference>
<feature type="coiled-coil region" evidence="7">
    <location>
        <begin position="209"/>
        <end position="236"/>
    </location>
</feature>
<feature type="compositionally biased region" description="Gly residues" evidence="8">
    <location>
        <begin position="138"/>
        <end position="150"/>
    </location>
</feature>
<dbReference type="Proteomes" id="UP001530315">
    <property type="component" value="Unassembled WGS sequence"/>
</dbReference>
<feature type="compositionally biased region" description="Basic residues" evidence="8">
    <location>
        <begin position="299"/>
        <end position="308"/>
    </location>
</feature>
<evidence type="ECO:0000256" key="6">
    <source>
        <dbReference type="ARBA" id="ARBA00024695"/>
    </source>
</evidence>
<comment type="caution">
    <text evidence="9">The sequence shown here is derived from an EMBL/GenBank/DDBJ whole genome shotgun (WGS) entry which is preliminary data.</text>
</comment>
<dbReference type="GO" id="GO:0006364">
    <property type="term" value="P:rRNA processing"/>
    <property type="evidence" value="ECO:0007669"/>
    <property type="project" value="UniProtKB-KW"/>
</dbReference>
<keyword evidence="4" id="KW-0698">rRNA processing</keyword>
<keyword evidence="5" id="KW-0539">Nucleus</keyword>
<evidence type="ECO:0000256" key="8">
    <source>
        <dbReference type="SAM" id="MobiDB-lite"/>
    </source>
</evidence>
<name>A0ABD3Q834_9STRA</name>
<evidence type="ECO:0008006" key="11">
    <source>
        <dbReference type="Google" id="ProtNLM"/>
    </source>
</evidence>
<evidence type="ECO:0000256" key="4">
    <source>
        <dbReference type="ARBA" id="ARBA00022552"/>
    </source>
</evidence>
<sequence>MGKGGGGGRSKNKTRRSTGTLPRGIPHRGGVGGRGGSVVNPFDYARTKNSASRVKHPVHNKLVPGAHRGGSAAGDNAKLAESMARRREHLSRRIADSGKANTFVDRRIGEAAAAARSNDHDGHDGPDFDSENTRERGAYGGGGDEGGGTDDMGRAYRSRREELEDRIRMKKMAKAERMKRKEDQAETFETMDESFAELSRLLNFRDKEQERVQKREARMRGELSQEEKEMDDWDKEMKTYLFERKVKATDRTKTPEEIAKARADELHAMESKRLARMAGDFLSEDEFSDISDDDGGGRRGGKKRKRHGGDKGGGKSTTKKMGGGGYSNPEEMDEDDDDENGMKEKKRGVRFTADGLMYVDEHDNVIGKVGEEEEEKDDDDGEESEEESDDGSSDEARGHRDLGGSEDEASAVASSSDEDDGDDESVQDAVVEYKEGMAVQGNYHADEQYGKRATWYNGTITSIRQDDDGKFVYDVAYEDGDFEEGMKAENVRSRPLSKKEKAAEKEKLTEIEIAKKKKLKAKLRAKASIPFVFEVPTTLDALHDLIAEYASTGADASLIIQRVHATNSVRLNHKNKERMQNYYDVLLRRFVAVGDAIFESGNGGTDLERYEQLNSLTKTLYVMSQDSPECAAAVWSRRLGIFQKALSKRLRDVEINPLGDACRDEFTAWPSTGMLLLMRALPHIFPSTDRRHTVITPALLLLGQILAQTPIKTPYDVVMGLFCAGLMLEYTKGAKRIPPEATAFLASVLRLFADDFDSALADSPLPSLGNASKSPQLAGFRNSISKLSDCNADDVRFSLEKADIQSDTCSLAILNTTLHLTHQAFDIIGKSEDGSEREIFGEITKSLLLITGKRKDLPMPQFARSRIAETARAASSICASNAPRQTIQRRKAATVKELAIKTMAPRMEDPSRYSMSKDKGKSQLKAEHDRNRREYKREHKAAMRELRLDSSFIESERRKAKSKTDNSARDKRHKNFAWLETEQATMNQQVRMGGGLLSGGGIGAAKAKARSGKMGIKKGGKF</sequence>
<dbReference type="EMBL" id="JALLAZ020000385">
    <property type="protein sequence ID" value="KAL3796535.1"/>
    <property type="molecule type" value="Genomic_DNA"/>
</dbReference>
<feature type="compositionally biased region" description="Basic residues" evidence="8">
    <location>
        <begin position="1007"/>
        <end position="1022"/>
    </location>
</feature>
<feature type="region of interest" description="Disordered" evidence="8">
    <location>
        <begin position="280"/>
        <end position="433"/>
    </location>
</feature>
<feature type="compositionally biased region" description="Basic and acidic residues" evidence="8">
    <location>
        <begin position="117"/>
        <end position="137"/>
    </location>
</feature>
<evidence type="ECO:0000313" key="10">
    <source>
        <dbReference type="Proteomes" id="UP001530315"/>
    </source>
</evidence>
<dbReference type="GO" id="GO:0005730">
    <property type="term" value="C:nucleolus"/>
    <property type="evidence" value="ECO:0007669"/>
    <property type="project" value="UniProtKB-SubCell"/>
</dbReference>
<evidence type="ECO:0000256" key="5">
    <source>
        <dbReference type="ARBA" id="ARBA00023242"/>
    </source>
</evidence>
<proteinExistence type="inferred from homology"/>
<reference evidence="9 10" key="1">
    <citation type="submission" date="2024-10" db="EMBL/GenBank/DDBJ databases">
        <title>Updated reference genomes for cyclostephanoid diatoms.</title>
        <authorList>
            <person name="Roberts W.R."/>
            <person name="Alverson A.J."/>
        </authorList>
    </citation>
    <scope>NUCLEOTIDE SEQUENCE [LARGE SCALE GENOMIC DNA]</scope>
    <source>
        <strain evidence="9 10">AJA276-08</strain>
    </source>
</reference>
<comment type="similarity">
    <text evidence="2">Belongs to the NOP14 family.</text>
</comment>
<evidence type="ECO:0000256" key="2">
    <source>
        <dbReference type="ARBA" id="ARBA00007466"/>
    </source>
</evidence>
<feature type="compositionally biased region" description="Basic and acidic residues" evidence="8">
    <location>
        <begin position="151"/>
        <end position="184"/>
    </location>
</feature>
<keyword evidence="10" id="KW-1185">Reference proteome</keyword>
<protein>
    <recommendedName>
        <fullName evidence="11">Nucleolar protein 14</fullName>
    </recommendedName>
</protein>
<feature type="compositionally biased region" description="Acidic residues" evidence="8">
    <location>
        <begin position="330"/>
        <end position="339"/>
    </location>
</feature>
<feature type="compositionally biased region" description="Acidic residues" evidence="8">
    <location>
        <begin position="282"/>
        <end position="294"/>
    </location>
</feature>
<feature type="region of interest" description="Disordered" evidence="8">
    <location>
        <begin position="907"/>
        <end position="939"/>
    </location>
</feature>
<gene>
    <name evidence="9" type="ORF">ACHAW5_004437</name>
</gene>
<dbReference type="CDD" id="cd04508">
    <property type="entry name" value="Tudor_SF"/>
    <property type="match status" value="1"/>
</dbReference>
<feature type="compositionally biased region" description="Acidic residues" evidence="8">
    <location>
        <begin position="371"/>
        <end position="393"/>
    </location>
</feature>
<accession>A0ABD3Q834</accession>
<organism evidence="9 10">
    <name type="scientific">Stephanodiscus triporus</name>
    <dbReference type="NCBI Taxonomy" id="2934178"/>
    <lineage>
        <taxon>Eukaryota</taxon>
        <taxon>Sar</taxon>
        <taxon>Stramenopiles</taxon>
        <taxon>Ochrophyta</taxon>
        <taxon>Bacillariophyta</taxon>
        <taxon>Coscinodiscophyceae</taxon>
        <taxon>Thalassiosirophycidae</taxon>
        <taxon>Stephanodiscales</taxon>
        <taxon>Stephanodiscaceae</taxon>
        <taxon>Stephanodiscus</taxon>
    </lineage>
</organism>
<dbReference type="PANTHER" id="PTHR23183">
    <property type="entry name" value="NOP14"/>
    <property type="match status" value="1"/>
</dbReference>
<evidence type="ECO:0000256" key="7">
    <source>
        <dbReference type="SAM" id="Coils"/>
    </source>
</evidence>
<dbReference type="AlphaFoldDB" id="A0ABD3Q834"/>
<evidence type="ECO:0000313" key="9">
    <source>
        <dbReference type="EMBL" id="KAL3796535.1"/>
    </source>
</evidence>
<keyword evidence="7" id="KW-0175">Coiled coil</keyword>
<feature type="compositionally biased region" description="Gly residues" evidence="8">
    <location>
        <begin position="27"/>
        <end position="36"/>
    </location>
</feature>
<dbReference type="PANTHER" id="PTHR23183:SF0">
    <property type="entry name" value="NUCLEOLAR PROTEIN 14"/>
    <property type="match status" value="1"/>
</dbReference>
<feature type="region of interest" description="Disordered" evidence="8">
    <location>
        <begin position="1001"/>
        <end position="1022"/>
    </location>
</feature>
<feature type="region of interest" description="Disordered" evidence="8">
    <location>
        <begin position="1"/>
        <end position="188"/>
    </location>
</feature>
<feature type="compositionally biased region" description="Acidic residues" evidence="8">
    <location>
        <begin position="416"/>
        <end position="426"/>
    </location>
</feature>